<proteinExistence type="predicted"/>
<evidence type="ECO:0000313" key="2">
    <source>
        <dbReference type="EMBL" id="KAH0577516.1"/>
    </source>
</evidence>
<reference evidence="1 2" key="1">
    <citation type="journal article" date="2014" name="PLoS Genet.">
        <title>The Genome of Spironucleus salmonicida Highlights a Fish Pathogen Adapted to Fluctuating Environments.</title>
        <authorList>
            <person name="Xu F."/>
            <person name="Jerlstrom-Hultqvist J."/>
            <person name="Einarsson E."/>
            <person name="Astvaldsson A."/>
            <person name="Svard S.G."/>
            <person name="Andersson J.O."/>
        </authorList>
    </citation>
    <scope>NUCLEOTIDE SEQUENCE</scope>
    <source>
        <strain evidence="2">ATCC 50377</strain>
    </source>
</reference>
<gene>
    <name evidence="1" type="ORF">SS50377_16584</name>
    <name evidence="2" type="ORF">SS50377_20870</name>
</gene>
<dbReference type="InterPro" id="IPR036322">
    <property type="entry name" value="WD40_repeat_dom_sf"/>
</dbReference>
<evidence type="ECO:0000313" key="1">
    <source>
        <dbReference type="EMBL" id="EST43546.1"/>
    </source>
</evidence>
<dbReference type="InterPro" id="IPR015943">
    <property type="entry name" value="WD40/YVTN_repeat-like_dom_sf"/>
</dbReference>
<dbReference type="OrthoDB" id="5594999at2759"/>
<protein>
    <recommendedName>
        <fullName evidence="4">WD domain, G-beta repeat-containing protein</fullName>
    </recommendedName>
</protein>
<dbReference type="Proteomes" id="UP000018208">
    <property type="component" value="Unassembled WGS sequence"/>
</dbReference>
<dbReference type="VEuPathDB" id="GiardiaDB:SS50377_20870"/>
<dbReference type="AlphaFoldDB" id="V6LIK6"/>
<name>V6LIK6_9EUKA</name>
<accession>V6LIK6</accession>
<dbReference type="SUPFAM" id="SSF50978">
    <property type="entry name" value="WD40 repeat-like"/>
    <property type="match status" value="1"/>
</dbReference>
<evidence type="ECO:0008006" key="4">
    <source>
        <dbReference type="Google" id="ProtNLM"/>
    </source>
</evidence>
<sequence length="319" mass="36817">MVQPELYRYFLHSEPVINAFYSSKYIISLTKTSLHLWFRYYGFESDFVETKKKISQTTELVQMAQVDDVIIILDKCGALTLVRVDPTQELDDNKLVVYHLAKLISSEPCDMHLQFNRLFIAYSNGDLAFVPDISLLITKQSNFYLQYKVSENKKKQLIYTNKDYLFVVTKKNSKVFQIKNQQIVPLAYLSRDPAQPDISTRDLTSLVVMDDLIVFGDKFGHFSLWSMSEFGFKDLFTQWYQGLEISSLCCNEQKLIAVGFDKQGSGVLYNLKKAEIFGLFVAHSKKINSSYIVDGMMITSSDDCSCKLWRLWGDDDVKN</sequence>
<dbReference type="EMBL" id="KI546135">
    <property type="protein sequence ID" value="EST43546.1"/>
    <property type="molecule type" value="Genomic_DNA"/>
</dbReference>
<evidence type="ECO:0000313" key="3">
    <source>
        <dbReference type="Proteomes" id="UP000018208"/>
    </source>
</evidence>
<dbReference type="Gene3D" id="2.130.10.10">
    <property type="entry name" value="YVTN repeat-like/Quinoprotein amine dehydrogenase"/>
    <property type="match status" value="1"/>
</dbReference>
<dbReference type="EMBL" id="AUWU02000001">
    <property type="protein sequence ID" value="KAH0577516.1"/>
    <property type="molecule type" value="Genomic_DNA"/>
</dbReference>
<reference evidence="2" key="2">
    <citation type="submission" date="2020-12" db="EMBL/GenBank/DDBJ databases">
        <title>New Spironucleus salmonicida genome in near-complete chromosomes.</title>
        <authorList>
            <person name="Xu F."/>
            <person name="Kurt Z."/>
            <person name="Jimenez-Gonzalez A."/>
            <person name="Astvaldsson A."/>
            <person name="Andersson J.O."/>
            <person name="Svard S.G."/>
        </authorList>
    </citation>
    <scope>NUCLEOTIDE SEQUENCE</scope>
    <source>
        <strain evidence="2">ATCC 50377</strain>
    </source>
</reference>
<keyword evidence="3" id="KW-1185">Reference proteome</keyword>
<organism evidence="1">
    <name type="scientific">Spironucleus salmonicida</name>
    <dbReference type="NCBI Taxonomy" id="348837"/>
    <lineage>
        <taxon>Eukaryota</taxon>
        <taxon>Metamonada</taxon>
        <taxon>Diplomonadida</taxon>
        <taxon>Hexamitidae</taxon>
        <taxon>Hexamitinae</taxon>
        <taxon>Spironucleus</taxon>
    </lineage>
</organism>